<organism evidence="1 2">
    <name type="scientific">Thermophilibacter immobilis</name>
    <dbReference type="NCBI Taxonomy" id="2779519"/>
    <lineage>
        <taxon>Bacteria</taxon>
        <taxon>Bacillati</taxon>
        <taxon>Actinomycetota</taxon>
        <taxon>Coriobacteriia</taxon>
        <taxon>Coriobacteriales</taxon>
        <taxon>Atopobiaceae</taxon>
        <taxon>Thermophilibacter</taxon>
    </lineage>
</organism>
<dbReference type="KEGG" id="tio:INP52_02125"/>
<protein>
    <submittedName>
        <fullName evidence="1">Uncharacterized protein</fullName>
    </submittedName>
</protein>
<accession>A0A7S7M966</accession>
<reference evidence="1 2" key="1">
    <citation type="submission" date="2020-10" db="EMBL/GenBank/DDBJ databases">
        <title>Olsenella immobilis sp.nov., isolated from the mud in a fermentation cellar used for the production of Chinese strong-flavoured liquor.</title>
        <authorList>
            <person name="Lu L."/>
        </authorList>
    </citation>
    <scope>NUCLEOTIDE SEQUENCE [LARGE SCALE GENOMIC DNA]</scope>
    <source>
        <strain evidence="1 2">LZLJ-2</strain>
    </source>
</reference>
<dbReference type="Proteomes" id="UP000593735">
    <property type="component" value="Chromosome"/>
</dbReference>
<dbReference type="AlphaFoldDB" id="A0A7S7M966"/>
<name>A0A7S7M966_9ACTN</name>
<evidence type="ECO:0000313" key="2">
    <source>
        <dbReference type="Proteomes" id="UP000593735"/>
    </source>
</evidence>
<gene>
    <name evidence="1" type="ORF">INP52_02125</name>
</gene>
<dbReference type="EMBL" id="CP063767">
    <property type="protein sequence ID" value="QOY61029.1"/>
    <property type="molecule type" value="Genomic_DNA"/>
</dbReference>
<dbReference type="RefSeq" id="WP_194371996.1">
    <property type="nucleotide sequence ID" value="NZ_CP063767.1"/>
</dbReference>
<evidence type="ECO:0000313" key="1">
    <source>
        <dbReference type="EMBL" id="QOY61029.1"/>
    </source>
</evidence>
<proteinExistence type="predicted"/>
<sequence>MSRRANREVDLFIREAEHRGACLESCPGHLHKILETRVSRGELFSPLPRLYARSDSWNELTTSQRTTHVLRGLHELHPDWTFCGISAAVA</sequence>
<keyword evidence="2" id="KW-1185">Reference proteome</keyword>